<dbReference type="SUPFAM" id="SSF53335">
    <property type="entry name" value="S-adenosyl-L-methionine-dependent methyltransferases"/>
    <property type="match status" value="1"/>
</dbReference>
<keyword evidence="1" id="KW-0732">Signal</keyword>
<dbReference type="OrthoDB" id="3265906at2759"/>
<dbReference type="NCBIfam" id="TIGR01983">
    <property type="entry name" value="UbiG"/>
    <property type="match status" value="1"/>
</dbReference>
<dbReference type="GO" id="GO:0061542">
    <property type="term" value="F:3-demethylubiquinol 3-O-methyltransferase activity"/>
    <property type="evidence" value="ECO:0007669"/>
    <property type="project" value="InterPro"/>
</dbReference>
<feature type="signal peptide" evidence="1">
    <location>
        <begin position="1"/>
        <end position="19"/>
    </location>
</feature>
<proteinExistence type="predicted"/>
<accession>A0A1W0WUB6</accession>
<protein>
    <submittedName>
        <fullName evidence="2">Ubiquinone biosynthesis O-methyltransferase</fullName>
    </submittedName>
</protein>
<organism evidence="2 3">
    <name type="scientific">Hypsibius exemplaris</name>
    <name type="common">Freshwater tardigrade</name>
    <dbReference type="NCBI Taxonomy" id="2072580"/>
    <lineage>
        <taxon>Eukaryota</taxon>
        <taxon>Metazoa</taxon>
        <taxon>Ecdysozoa</taxon>
        <taxon>Tardigrada</taxon>
        <taxon>Eutardigrada</taxon>
        <taxon>Parachela</taxon>
        <taxon>Hypsibioidea</taxon>
        <taxon>Hypsibiidae</taxon>
        <taxon>Hypsibius</taxon>
    </lineage>
</organism>
<sequence length="322" mass="36141">MGLISRLFLLSWLPLRLWLELFQTYVWRPKVKRSPSRDTSNGGAYGKNGAALDREVDVTYVSPEQLDRLNEAMDKWWSPITPLQGLKAMNKVRIPIIVQAYYKDVLEQDVDSSSLSAVLQSETPLQGAKICDIGCGGGFLTEALVDSGADVVGIEEDEYDVLAAKTHWKETRGNEKKGPEYHHVSVKDFSARHAGEFDVVVCSELLEHLDDPMGYLPFVLKLVREGGVVVITTNNRTLSALAFAIAWLEHVVAIIPVNTHHLHQFIKPEEIDSVFRSNGFVMKDLIGYLPIGLTARLTWRLQWFLTSFTGVWYAQVAKKEAA</sequence>
<name>A0A1W0WUB6_HYPEX</name>
<feature type="chain" id="PRO_5012529013" evidence="1">
    <location>
        <begin position="20"/>
        <end position="322"/>
    </location>
</feature>
<dbReference type="Gene3D" id="3.40.50.150">
    <property type="entry name" value="Vaccinia Virus protein VP39"/>
    <property type="match status" value="1"/>
</dbReference>
<evidence type="ECO:0000313" key="3">
    <source>
        <dbReference type="Proteomes" id="UP000192578"/>
    </source>
</evidence>
<evidence type="ECO:0000313" key="2">
    <source>
        <dbReference type="EMBL" id="OQV18770.1"/>
    </source>
</evidence>
<comment type="caution">
    <text evidence="2">The sequence shown here is derived from an EMBL/GenBank/DDBJ whole genome shotgun (WGS) entry which is preliminary data.</text>
</comment>
<keyword evidence="3" id="KW-1185">Reference proteome</keyword>
<dbReference type="GO" id="GO:0010420">
    <property type="term" value="F:polyprenyldihydroxybenzoate methyltransferase activity"/>
    <property type="evidence" value="ECO:0007669"/>
    <property type="project" value="InterPro"/>
</dbReference>
<reference evidence="3" key="1">
    <citation type="submission" date="2017-01" db="EMBL/GenBank/DDBJ databases">
        <title>Comparative genomics of anhydrobiosis in the tardigrade Hypsibius dujardini.</title>
        <authorList>
            <person name="Yoshida Y."/>
            <person name="Koutsovoulos G."/>
            <person name="Laetsch D."/>
            <person name="Stevens L."/>
            <person name="Kumar S."/>
            <person name="Horikawa D."/>
            <person name="Ishino K."/>
            <person name="Komine S."/>
            <person name="Tomita M."/>
            <person name="Blaxter M."/>
            <person name="Arakawa K."/>
        </authorList>
    </citation>
    <scope>NUCLEOTIDE SEQUENCE [LARGE SCALE GENOMIC DNA]</scope>
    <source>
        <strain evidence="3">Z151</strain>
    </source>
</reference>
<dbReference type="Pfam" id="PF13489">
    <property type="entry name" value="Methyltransf_23"/>
    <property type="match status" value="1"/>
</dbReference>
<dbReference type="EMBL" id="MTYJ01000046">
    <property type="protein sequence ID" value="OQV18770.1"/>
    <property type="molecule type" value="Genomic_DNA"/>
</dbReference>
<dbReference type="CDD" id="cd02440">
    <property type="entry name" value="AdoMet_MTases"/>
    <property type="match status" value="1"/>
</dbReference>
<dbReference type="InterPro" id="IPR029063">
    <property type="entry name" value="SAM-dependent_MTases_sf"/>
</dbReference>
<dbReference type="PANTHER" id="PTHR43861">
    <property type="entry name" value="TRANS-ACONITATE 2-METHYLTRANSFERASE-RELATED"/>
    <property type="match status" value="1"/>
</dbReference>
<evidence type="ECO:0000256" key="1">
    <source>
        <dbReference type="SAM" id="SignalP"/>
    </source>
</evidence>
<gene>
    <name evidence="2" type="ORF">BV898_07207</name>
</gene>
<dbReference type="PANTHER" id="PTHR43861:SF6">
    <property type="entry name" value="METHYLTRANSFERASE TYPE 11"/>
    <property type="match status" value="1"/>
</dbReference>
<dbReference type="InterPro" id="IPR010233">
    <property type="entry name" value="UbiG_MeTrfase"/>
</dbReference>
<dbReference type="AlphaFoldDB" id="A0A1W0WUB6"/>
<dbReference type="Proteomes" id="UP000192578">
    <property type="component" value="Unassembled WGS sequence"/>
</dbReference>
<keyword evidence="2" id="KW-0830">Ubiquinone</keyword>